<reference evidence="2 3" key="1">
    <citation type="submission" date="2020-07" db="EMBL/GenBank/DDBJ databases">
        <title>Pseudogemmobacter sp. nov., isolated from poultry manure in Taiwan.</title>
        <authorList>
            <person name="Lin S.-Y."/>
            <person name="Tang Y.-S."/>
            <person name="Young C.-C."/>
        </authorList>
    </citation>
    <scope>NUCLEOTIDE SEQUENCE [LARGE SCALE GENOMIC DNA]</scope>
    <source>
        <strain evidence="2 3">CC-YST710</strain>
    </source>
</reference>
<gene>
    <name evidence="2" type="ORF">H0485_19120</name>
</gene>
<dbReference type="Proteomes" id="UP001198571">
    <property type="component" value="Unassembled WGS sequence"/>
</dbReference>
<feature type="region of interest" description="Disordered" evidence="1">
    <location>
        <begin position="102"/>
        <end position="130"/>
    </location>
</feature>
<evidence type="ECO:0000313" key="3">
    <source>
        <dbReference type="Proteomes" id="UP001198571"/>
    </source>
</evidence>
<keyword evidence="3" id="KW-1185">Reference proteome</keyword>
<protein>
    <submittedName>
        <fullName evidence="2">Uncharacterized protein</fullName>
    </submittedName>
</protein>
<evidence type="ECO:0000256" key="1">
    <source>
        <dbReference type="SAM" id="MobiDB-lite"/>
    </source>
</evidence>
<accession>A0ABS8CRV5</accession>
<evidence type="ECO:0000313" key="2">
    <source>
        <dbReference type="EMBL" id="MCB5412094.1"/>
    </source>
</evidence>
<dbReference type="RefSeq" id="WP_226937522.1">
    <property type="nucleotide sequence ID" value="NZ_JACDXX010000028.1"/>
</dbReference>
<comment type="caution">
    <text evidence="2">The sequence shown here is derived from an EMBL/GenBank/DDBJ whole genome shotgun (WGS) entry which is preliminary data.</text>
</comment>
<sequence length="130" mass="14438">MTQFGSFQNDHFARATNGQPTPTVGMGATLLRWSDRNAATIISVSLTKSGCWRITAQQDNATVTSGSVHDGSAEYSYSPNPEGPTEQFEFDPNHHRWFALQPDTQGRLRRSKEGSGITIGRRESYRDPSF</sequence>
<organism evidence="2 3">
    <name type="scientific">Pseudogemmobacter faecipullorum</name>
    <dbReference type="NCBI Taxonomy" id="2755041"/>
    <lineage>
        <taxon>Bacteria</taxon>
        <taxon>Pseudomonadati</taxon>
        <taxon>Pseudomonadota</taxon>
        <taxon>Alphaproteobacteria</taxon>
        <taxon>Rhodobacterales</taxon>
        <taxon>Paracoccaceae</taxon>
        <taxon>Pseudogemmobacter</taxon>
    </lineage>
</organism>
<dbReference type="EMBL" id="JACDXX010000028">
    <property type="protein sequence ID" value="MCB5412094.1"/>
    <property type="molecule type" value="Genomic_DNA"/>
</dbReference>
<feature type="region of interest" description="Disordered" evidence="1">
    <location>
        <begin position="61"/>
        <end position="87"/>
    </location>
</feature>
<feature type="compositionally biased region" description="Basic and acidic residues" evidence="1">
    <location>
        <begin position="120"/>
        <end position="130"/>
    </location>
</feature>
<feature type="region of interest" description="Disordered" evidence="1">
    <location>
        <begin position="1"/>
        <end position="23"/>
    </location>
</feature>
<proteinExistence type="predicted"/>
<name>A0ABS8CRV5_9RHOB</name>